<evidence type="ECO:0000313" key="3">
    <source>
        <dbReference type="EMBL" id="KAB2351610.1"/>
    </source>
</evidence>
<proteinExistence type="predicted"/>
<dbReference type="RefSeq" id="WP_151558520.1">
    <property type="nucleotide sequence ID" value="NZ_WBMT01000002.1"/>
</dbReference>
<dbReference type="Proteomes" id="UP000468735">
    <property type="component" value="Unassembled WGS sequence"/>
</dbReference>
<evidence type="ECO:0000313" key="4">
    <source>
        <dbReference type="Proteomes" id="UP000468735"/>
    </source>
</evidence>
<organism evidence="3 4">
    <name type="scientific">Actinomadura rudentiformis</name>
    <dbReference type="NCBI Taxonomy" id="359158"/>
    <lineage>
        <taxon>Bacteria</taxon>
        <taxon>Bacillati</taxon>
        <taxon>Actinomycetota</taxon>
        <taxon>Actinomycetes</taxon>
        <taxon>Streptosporangiales</taxon>
        <taxon>Thermomonosporaceae</taxon>
        <taxon>Actinomadura</taxon>
    </lineage>
</organism>
<reference evidence="3 4" key="1">
    <citation type="submission" date="2019-09" db="EMBL/GenBank/DDBJ databases">
        <title>Actinomadura physcomitrii sp. nov., a novel actinomycete isolated from moss [Physcomitrium sphaericum (Ludw) Fuernr].</title>
        <authorList>
            <person name="Zhuang X."/>
            <person name="Liu C."/>
        </authorList>
    </citation>
    <scope>NUCLEOTIDE SEQUENCE [LARGE SCALE GENOMIC DNA]</scope>
    <source>
        <strain evidence="3 4">HMC1</strain>
    </source>
</reference>
<dbReference type="AlphaFoldDB" id="A0A6H9YTB9"/>
<keyword evidence="2" id="KW-1133">Transmembrane helix</keyword>
<gene>
    <name evidence="3" type="ORF">F8566_05135</name>
</gene>
<evidence type="ECO:0000256" key="1">
    <source>
        <dbReference type="SAM" id="MobiDB-lite"/>
    </source>
</evidence>
<dbReference type="EMBL" id="WBMT01000002">
    <property type="protein sequence ID" value="KAB2351610.1"/>
    <property type="molecule type" value="Genomic_DNA"/>
</dbReference>
<feature type="region of interest" description="Disordered" evidence="1">
    <location>
        <begin position="1"/>
        <end position="35"/>
    </location>
</feature>
<keyword evidence="4" id="KW-1185">Reference proteome</keyword>
<feature type="transmembrane region" description="Helical" evidence="2">
    <location>
        <begin position="287"/>
        <end position="303"/>
    </location>
</feature>
<name>A0A6H9YTB9_9ACTN</name>
<sequence>MNNHDATNPAGIPASTSNPTAPHMPSLLAGSSGHGKNQRLWKELRKVTSDDGDRCLWIVDGKTAAHVHAPSSGTGGRAGAVRRRLDRARARRRYESLGWTLDQVMHDLFTQAAPDDRAALLDHAADLTTDLANLHTTAWGPEPDPHGHPQALYLHSQAWVLRQIARSERAVLGMTDIHDGTGTSTAEADGACDCDACAKDAWVQVAPPTSTGNSAVSVAETFAWARLAHTIDHAERAYTLRRLHDMIAVRLGDPAASALAFVADTEEHLAGHRPAALSLARRSRRDLARLYAVLGALIAVAVLNPPQPVRGLLAVAVVAIPAAVWWIGGRWEIRCTTNGQRLGSRAHRRGHLLPQLLVPALALMLVPDRSRGRCHPKRLRIVRRNQPGASR</sequence>
<comment type="caution">
    <text evidence="3">The sequence shown here is derived from an EMBL/GenBank/DDBJ whole genome shotgun (WGS) entry which is preliminary data.</text>
</comment>
<keyword evidence="2" id="KW-0812">Transmembrane</keyword>
<evidence type="ECO:0000256" key="2">
    <source>
        <dbReference type="SAM" id="Phobius"/>
    </source>
</evidence>
<keyword evidence="2" id="KW-0472">Membrane</keyword>
<accession>A0A6H9YTB9</accession>
<protein>
    <submittedName>
        <fullName evidence="3">Uncharacterized protein</fullName>
    </submittedName>
</protein>
<feature type="transmembrane region" description="Helical" evidence="2">
    <location>
        <begin position="309"/>
        <end position="329"/>
    </location>
</feature>